<keyword evidence="2" id="KW-1185">Reference proteome</keyword>
<proteinExistence type="predicted"/>
<reference evidence="2" key="2">
    <citation type="submission" date="2019-01" db="EMBL/GenBank/DDBJ databases">
        <title>Genome sequence of Desulfonema ishimotonii strain Tokyo 01.</title>
        <authorList>
            <person name="Fukui M."/>
        </authorList>
    </citation>
    <scope>NUCLEOTIDE SEQUENCE [LARGE SCALE GENOMIC DNA]</scope>
    <source>
        <strain evidence="2">Tokyo 01</strain>
    </source>
</reference>
<dbReference type="AlphaFoldDB" id="A0A401G0J4"/>
<name>A0A401G0J4_9BACT</name>
<sequence length="156" mass="17240">MTQHQFSPEDIDRLSREIDARLAELSADDDTVEAKWIRRGQSPVPMPEKEAEAIEKTVAEAGETPESFWKRFQKVSRQDICEEGGVLNKQWKKWGDLSNEKVLKQFGAILVAMGFSGNALQVLALSCGVVVIHLGVKAYCMEAATSDSSDAKRGAK</sequence>
<evidence type="ECO:0000313" key="1">
    <source>
        <dbReference type="EMBL" id="GBC62752.1"/>
    </source>
</evidence>
<reference evidence="2" key="1">
    <citation type="submission" date="2017-11" db="EMBL/GenBank/DDBJ databases">
        <authorList>
            <person name="Watanabe M."/>
            <person name="Kojima H."/>
        </authorList>
    </citation>
    <scope>NUCLEOTIDE SEQUENCE [LARGE SCALE GENOMIC DNA]</scope>
    <source>
        <strain evidence="2">Tokyo 01</strain>
    </source>
</reference>
<dbReference type="RefSeq" id="WP_124329905.1">
    <property type="nucleotide sequence ID" value="NZ_BEXT01000001.1"/>
</dbReference>
<comment type="caution">
    <text evidence="1">The sequence shown here is derived from an EMBL/GenBank/DDBJ whole genome shotgun (WGS) entry which is preliminary data.</text>
</comment>
<dbReference type="OrthoDB" id="512393at2"/>
<organism evidence="1 2">
    <name type="scientific">Desulfonema ishimotonii</name>
    <dbReference type="NCBI Taxonomy" id="45657"/>
    <lineage>
        <taxon>Bacteria</taxon>
        <taxon>Pseudomonadati</taxon>
        <taxon>Thermodesulfobacteriota</taxon>
        <taxon>Desulfobacteria</taxon>
        <taxon>Desulfobacterales</taxon>
        <taxon>Desulfococcaceae</taxon>
        <taxon>Desulfonema</taxon>
    </lineage>
</organism>
<dbReference type="EMBL" id="BEXT01000001">
    <property type="protein sequence ID" value="GBC62752.1"/>
    <property type="molecule type" value="Genomic_DNA"/>
</dbReference>
<accession>A0A401G0J4</accession>
<dbReference type="Proteomes" id="UP000288096">
    <property type="component" value="Unassembled WGS sequence"/>
</dbReference>
<evidence type="ECO:0000313" key="2">
    <source>
        <dbReference type="Proteomes" id="UP000288096"/>
    </source>
</evidence>
<protein>
    <submittedName>
        <fullName evidence="1">Uncharacterized protein</fullName>
    </submittedName>
</protein>
<gene>
    <name evidence="1" type="ORF">DENIS_3729</name>
</gene>